<feature type="region of interest" description="Disordered" evidence="1">
    <location>
        <begin position="358"/>
        <end position="392"/>
    </location>
</feature>
<dbReference type="InterPro" id="IPR011989">
    <property type="entry name" value="ARM-like"/>
</dbReference>
<dbReference type="SUPFAM" id="SSF48371">
    <property type="entry name" value="ARM repeat"/>
    <property type="match status" value="1"/>
</dbReference>
<sequence length="1465" mass="161192">MASILAKPMGLEFPWEGCMGWSEADVLVLGLLAALRQWRDSEGVQGIRSPMRNYFVSQGGPDAALLKALSASSPPGPNPTSPKWRQAGIWLMTNLVTGNPNAASTLRSMGALDCLVKCGQVLPGSGFDTMWTLGQVGGPLTILRLLERCQNKEGLSVSLKALSRLTWESLEDFQDQLPEVLKELTKTIRLMDERLSKELQHALQALGGVLKFYSATVPPSLCPDMDAAVELMLNAVRSSDPDVAKAASVCLGHMATPQWRLPLQSALPTMRCLWMAAGESKAIPVTILNAAKTYYRWLMLVIDKKAELLIHPTEDQARMTELVETCSGLGGIACGASYAGWTLHAQNDLNANFVKLQQQSSPAAPREENKDAGIHEGQTSPKVHGTSHALGKDTMPGVSSGSIPINAADAHVPLSPSRVVADHENAPHVNAMQPAISSQVAQSPSTEDAPEVNQGHPESHRFDMHEGSEVHKSSEFKLFHQSGTAPAFATDTAKAVSDFAVSPSLSHNSITNPAVMSPLTSPMWEASGAISAFATGSSKVSHTQQSGPKQPIGETQPTCHQLSPSPRELIEPGVLVYDADMHIISHQKCAHDATFAQWCQANEALGAQAQATWDLFGSSIAPDTLLTQLKWIITGSTPVFRGASDLATVTNLLVHMPRIESALLQGPAVASDEMMFYLTAISAVGLAKAKPPFILDGMTDLLVDAQIWIEGVDHINQFNAQQMVYSADKWMNFLPVQEATVTALWFKYHWIPVWLVPTDDGITVHTTFEGIQVWELLFPWWQTIIQVHDALPPSFDHDCGFRAFAWLVSQSTQTPLASLSVAEAWGWRHLFWQSLVTNPKPVIRFVLGGQSELETALQAILREHGVFASRLPERAAILIRSFPGQSLNAVFQSSRPWQALKQLASSHKPPIRLVLEDELQSVIKSRAKDKKSVQAKGKAPQGLQMPQHVRPEDILIPHGIFRLQSGEPVSHLNPQQLGQNLHGVVAFSEQEVQPYLQHAPAAGVGIGFLVLSPYSETIAQQGQVVRFPVQSKVTSEPMLVSAVLLQRGAVHIVRNIPAQPTAVEQVQTQTIKCLLYRDQLHDQWQTVTNAPVKYIISMTEVLQVCKQTDCSCAKWHPAMKQSDTPILDVWQRDYLSIHFQKIRQTDAQIYVVAMRVTSDVYDGLFRMSGTGGLYVEPRADDGRGQDPKYHTIWIPRQPLSEVKALQAMLTTPVSLIRVGFRYGFKVIIDMAEHVHTQINPHEPFIAGASKATYRVGPFPWGTTKKAIQSLFAQWQWQARPVHTIAKAKDSSGLMWLVHAASPPAALVFQLQHGDVVIHQESSALKEPWRPPQVQAATSEFRDKKEVEFDPWAEAARNLPRAESVSQAQIAKIEANLEQKLTKRLQTAVDETDVSMAPTLEPRVVQLEQQIAALQNRSGVIESKVDYIHSQVEQQATKFEATLDTKLSEQMQRIEALIVKRARSNE</sequence>
<feature type="region of interest" description="Disordered" evidence="1">
    <location>
        <begin position="535"/>
        <end position="566"/>
    </location>
</feature>
<reference evidence="3" key="2">
    <citation type="submission" date="2024-04" db="EMBL/GenBank/DDBJ databases">
        <authorList>
            <person name="Chen Y."/>
            <person name="Shah S."/>
            <person name="Dougan E. K."/>
            <person name="Thang M."/>
            <person name="Chan C."/>
        </authorList>
    </citation>
    <scope>NUCLEOTIDE SEQUENCE [LARGE SCALE GENOMIC DNA]</scope>
</reference>
<dbReference type="InterPro" id="IPR016024">
    <property type="entry name" value="ARM-type_fold"/>
</dbReference>
<dbReference type="EMBL" id="CAMXCT010006745">
    <property type="protein sequence ID" value="CAI4019362.1"/>
    <property type="molecule type" value="Genomic_DNA"/>
</dbReference>
<evidence type="ECO:0000313" key="2">
    <source>
        <dbReference type="EMBL" id="CAI4019362.1"/>
    </source>
</evidence>
<name>A0A9P1GQU6_9DINO</name>
<feature type="compositionally biased region" description="Polar residues" evidence="1">
    <location>
        <begin position="535"/>
        <end position="564"/>
    </location>
</feature>
<reference evidence="2" key="1">
    <citation type="submission" date="2022-10" db="EMBL/GenBank/DDBJ databases">
        <authorList>
            <person name="Chen Y."/>
            <person name="Dougan E. K."/>
            <person name="Chan C."/>
            <person name="Rhodes N."/>
            <person name="Thang M."/>
        </authorList>
    </citation>
    <scope>NUCLEOTIDE SEQUENCE</scope>
</reference>
<dbReference type="Proteomes" id="UP001152797">
    <property type="component" value="Unassembled WGS sequence"/>
</dbReference>
<gene>
    <name evidence="2" type="ORF">C1SCF055_LOCUS43865</name>
</gene>
<comment type="caution">
    <text evidence="2">The sequence shown here is derived from an EMBL/GenBank/DDBJ whole genome shotgun (WGS) entry which is preliminary data.</text>
</comment>
<feature type="compositionally biased region" description="Basic and acidic residues" evidence="1">
    <location>
        <begin position="365"/>
        <end position="374"/>
    </location>
</feature>
<dbReference type="Gene3D" id="1.25.10.10">
    <property type="entry name" value="Leucine-rich Repeat Variant"/>
    <property type="match status" value="1"/>
</dbReference>
<protein>
    <submittedName>
        <fullName evidence="2">Uncharacterized protein</fullName>
    </submittedName>
</protein>
<dbReference type="EMBL" id="CAMXCT030006745">
    <property type="protein sequence ID" value="CAL4806674.1"/>
    <property type="molecule type" value="Genomic_DNA"/>
</dbReference>
<organism evidence="2">
    <name type="scientific">Cladocopium goreaui</name>
    <dbReference type="NCBI Taxonomy" id="2562237"/>
    <lineage>
        <taxon>Eukaryota</taxon>
        <taxon>Sar</taxon>
        <taxon>Alveolata</taxon>
        <taxon>Dinophyceae</taxon>
        <taxon>Suessiales</taxon>
        <taxon>Symbiodiniaceae</taxon>
        <taxon>Cladocopium</taxon>
    </lineage>
</organism>
<evidence type="ECO:0000256" key="1">
    <source>
        <dbReference type="SAM" id="MobiDB-lite"/>
    </source>
</evidence>
<proteinExistence type="predicted"/>
<feature type="region of interest" description="Disordered" evidence="1">
    <location>
        <begin position="437"/>
        <end position="457"/>
    </location>
</feature>
<evidence type="ECO:0000313" key="4">
    <source>
        <dbReference type="Proteomes" id="UP001152797"/>
    </source>
</evidence>
<dbReference type="EMBL" id="CAMXCT020006745">
    <property type="protein sequence ID" value="CAL1172737.1"/>
    <property type="molecule type" value="Genomic_DNA"/>
</dbReference>
<accession>A0A9P1GQU6</accession>
<keyword evidence="4" id="KW-1185">Reference proteome</keyword>
<feature type="compositionally biased region" description="Polar residues" evidence="1">
    <location>
        <begin position="437"/>
        <end position="446"/>
    </location>
</feature>
<evidence type="ECO:0000313" key="3">
    <source>
        <dbReference type="EMBL" id="CAL1172737.1"/>
    </source>
</evidence>